<dbReference type="AlphaFoldDB" id="A0A830H7L2"/>
<proteinExistence type="predicted"/>
<organism evidence="2 3">
    <name type="scientific">Pycnococcus provasolii</name>
    <dbReference type="NCBI Taxonomy" id="41880"/>
    <lineage>
        <taxon>Eukaryota</taxon>
        <taxon>Viridiplantae</taxon>
        <taxon>Chlorophyta</taxon>
        <taxon>Pseudoscourfieldiophyceae</taxon>
        <taxon>Pseudoscourfieldiales</taxon>
        <taxon>Pycnococcaceae</taxon>
        <taxon>Pycnococcus</taxon>
    </lineage>
</organism>
<dbReference type="Pfam" id="PF12689">
    <property type="entry name" value="Acid_PPase"/>
    <property type="match status" value="1"/>
</dbReference>
<dbReference type="Gene3D" id="3.40.50.1000">
    <property type="entry name" value="HAD superfamily/HAD-like"/>
    <property type="match status" value="1"/>
</dbReference>
<dbReference type="PANTHER" id="PTHR17901:SF14">
    <property type="entry name" value="MAGNESIUM-DEPENDENT PHOSPHATASE 1"/>
    <property type="match status" value="1"/>
</dbReference>
<evidence type="ECO:0000313" key="3">
    <source>
        <dbReference type="Proteomes" id="UP000660262"/>
    </source>
</evidence>
<dbReference type="GO" id="GO:0003993">
    <property type="term" value="F:acid phosphatase activity"/>
    <property type="evidence" value="ECO:0007669"/>
    <property type="project" value="TreeGrafter"/>
</dbReference>
<accession>A0A830H7L2</accession>
<protein>
    <recommendedName>
        <fullName evidence="4">Magnesium-dependent phosphatase-1</fullName>
    </recommendedName>
</protein>
<feature type="compositionally biased region" description="Low complexity" evidence="1">
    <location>
        <begin position="20"/>
        <end position="35"/>
    </location>
</feature>
<gene>
    <name evidence="2" type="ORF">PPROV_000041800</name>
</gene>
<evidence type="ECO:0000256" key="1">
    <source>
        <dbReference type="SAM" id="MobiDB-lite"/>
    </source>
</evidence>
<dbReference type="Proteomes" id="UP000660262">
    <property type="component" value="Unassembled WGS sequence"/>
</dbReference>
<evidence type="ECO:0000313" key="2">
    <source>
        <dbReference type="EMBL" id="GHP01661.1"/>
    </source>
</evidence>
<dbReference type="SFLD" id="SFLDS00003">
    <property type="entry name" value="Haloacid_Dehalogenase"/>
    <property type="match status" value="1"/>
</dbReference>
<feature type="region of interest" description="Disordered" evidence="1">
    <location>
        <begin position="18"/>
        <end position="44"/>
    </location>
</feature>
<dbReference type="InterPro" id="IPR010036">
    <property type="entry name" value="MDP_1_eu_arc"/>
</dbReference>
<evidence type="ECO:0008006" key="4">
    <source>
        <dbReference type="Google" id="ProtNLM"/>
    </source>
</evidence>
<keyword evidence="3" id="KW-1185">Reference proteome</keyword>
<dbReference type="OrthoDB" id="2865258at2759"/>
<dbReference type="SUPFAM" id="SSF56784">
    <property type="entry name" value="HAD-like"/>
    <property type="match status" value="1"/>
</dbReference>
<dbReference type="InterPro" id="IPR036412">
    <property type="entry name" value="HAD-like_sf"/>
</dbReference>
<dbReference type="EMBL" id="BNJQ01000001">
    <property type="protein sequence ID" value="GHP01661.1"/>
    <property type="molecule type" value="Genomic_DNA"/>
</dbReference>
<name>A0A830H7L2_9CHLO</name>
<dbReference type="SFLD" id="SFLDG01131">
    <property type="entry name" value="C1.5.2:_MDP_Like"/>
    <property type="match status" value="1"/>
</dbReference>
<dbReference type="PANTHER" id="PTHR17901">
    <property type="entry name" value="MAGNESIUM-DEPENDENT PHOSPHATASE 1 MDP1"/>
    <property type="match status" value="1"/>
</dbReference>
<sequence>MPMMLVNKTQLCAPRRRLAPARAASSSSSPTSSPSGNNSSKNKTPKLVVFDLDGLIWEPELYMMDMPLRRREDGNVMDRFGDTLRLYDGAKRALAELHFSSRFRETQIAYASRTHQKKDALRAFEWFELSARDSVEDLHDDYTEASSVTMADVARYVEIRSGSKQQHFRNLHKASGIAYEDMLFLDNERWNISEVSALGVCSVYCPRGLVDEGVSLGDHSEWERALVEYEAVAIKKRTRQRRR</sequence>
<reference evidence="2" key="1">
    <citation type="submission" date="2020-10" db="EMBL/GenBank/DDBJ databases">
        <title>Unveiling of a novel bifunctional photoreceptor, Dualchrome1, isolated from a cosmopolitan green alga.</title>
        <authorList>
            <person name="Suzuki S."/>
            <person name="Kawachi M."/>
        </authorList>
    </citation>
    <scope>NUCLEOTIDE SEQUENCE</scope>
    <source>
        <strain evidence="2">NIES 2893</strain>
    </source>
</reference>
<dbReference type="SFLD" id="SFLDG01129">
    <property type="entry name" value="C1.5:_HAD__Beta-PGM__Phosphata"/>
    <property type="match status" value="1"/>
</dbReference>
<comment type="caution">
    <text evidence="2">The sequence shown here is derived from an EMBL/GenBank/DDBJ whole genome shotgun (WGS) entry which is preliminary data.</text>
</comment>
<dbReference type="InterPro" id="IPR023214">
    <property type="entry name" value="HAD_sf"/>
</dbReference>